<dbReference type="Proteomes" id="UP000289411">
    <property type="component" value="Unassembled WGS sequence"/>
</dbReference>
<accession>A0A4Q2R8U3</accession>
<keyword evidence="3" id="KW-1185">Reference proteome</keyword>
<reference evidence="2 3" key="1">
    <citation type="submission" date="2018-09" db="EMBL/GenBank/DDBJ databases">
        <authorList>
            <person name="Grouzdev D.S."/>
            <person name="Krutkina M.S."/>
        </authorList>
    </citation>
    <scope>NUCLEOTIDE SEQUENCE [LARGE SCALE GENOMIC DNA]</scope>
    <source>
        <strain evidence="2 3">RmlP001</strain>
    </source>
</reference>
<feature type="signal peptide" evidence="1">
    <location>
        <begin position="1"/>
        <end position="19"/>
    </location>
</feature>
<proteinExistence type="predicted"/>
<comment type="caution">
    <text evidence="2">The sequence shown here is derived from an EMBL/GenBank/DDBJ whole genome shotgun (WGS) entry which is preliminary data.</text>
</comment>
<dbReference type="OrthoDB" id="8020328at2"/>
<sequence>MTRMFFAAALLLLPAVASAQQAAPAPAAGTKDVYDMPCSMFHANADGSWNATQAMTLQPAAGPIPLKPSFKFKAGTLFAGFDLAAELDKACRH</sequence>
<keyword evidence="1" id="KW-0732">Signal</keyword>
<dbReference type="RefSeq" id="WP_129220640.1">
    <property type="nucleotide sequence ID" value="NZ_QYBC01000016.1"/>
</dbReference>
<feature type="chain" id="PRO_5020806335" evidence="1">
    <location>
        <begin position="20"/>
        <end position="93"/>
    </location>
</feature>
<evidence type="ECO:0000313" key="3">
    <source>
        <dbReference type="Proteomes" id="UP000289411"/>
    </source>
</evidence>
<dbReference type="EMBL" id="QYBC01000016">
    <property type="protein sequence ID" value="RYB03006.1"/>
    <property type="molecule type" value="Genomic_DNA"/>
</dbReference>
<evidence type="ECO:0000256" key="1">
    <source>
        <dbReference type="SAM" id="SignalP"/>
    </source>
</evidence>
<gene>
    <name evidence="2" type="ORF">D3272_18190</name>
</gene>
<evidence type="ECO:0000313" key="2">
    <source>
        <dbReference type="EMBL" id="RYB03006.1"/>
    </source>
</evidence>
<name>A0A4Q2R8U3_9HYPH</name>
<protein>
    <submittedName>
        <fullName evidence="2">Uncharacterized protein</fullName>
    </submittedName>
</protein>
<dbReference type="AlphaFoldDB" id="A0A4Q2R8U3"/>
<reference evidence="2 3" key="2">
    <citation type="submission" date="2019-02" db="EMBL/GenBank/DDBJ databases">
        <title>'Lichenibacterium ramalinii' gen. nov. sp. nov., 'Lichenibacterium minor' gen. nov. sp. nov.</title>
        <authorList>
            <person name="Pankratov T."/>
        </authorList>
    </citation>
    <scope>NUCLEOTIDE SEQUENCE [LARGE SCALE GENOMIC DNA]</scope>
    <source>
        <strain evidence="2 3">RmlP001</strain>
    </source>
</reference>
<organism evidence="2 3">
    <name type="scientific">Lichenibacterium ramalinae</name>
    <dbReference type="NCBI Taxonomy" id="2316527"/>
    <lineage>
        <taxon>Bacteria</taxon>
        <taxon>Pseudomonadati</taxon>
        <taxon>Pseudomonadota</taxon>
        <taxon>Alphaproteobacteria</taxon>
        <taxon>Hyphomicrobiales</taxon>
        <taxon>Lichenihabitantaceae</taxon>
        <taxon>Lichenibacterium</taxon>
    </lineage>
</organism>